<dbReference type="Proteomes" id="UP000239907">
    <property type="component" value="Unassembled WGS sequence"/>
</dbReference>
<organism evidence="1 2">
    <name type="scientific">Rubritalea profundi</name>
    <dbReference type="NCBI Taxonomy" id="1658618"/>
    <lineage>
        <taxon>Bacteria</taxon>
        <taxon>Pseudomonadati</taxon>
        <taxon>Verrucomicrobiota</taxon>
        <taxon>Verrucomicrobiia</taxon>
        <taxon>Verrucomicrobiales</taxon>
        <taxon>Rubritaleaceae</taxon>
        <taxon>Rubritalea</taxon>
    </lineage>
</organism>
<gene>
    <name evidence="1" type="ORF">BSZ32_16315</name>
</gene>
<dbReference type="OrthoDB" id="148404at2"/>
<name>A0A2S7U6F4_9BACT</name>
<dbReference type="InterPro" id="IPR021272">
    <property type="entry name" value="DUF2851"/>
</dbReference>
<comment type="caution">
    <text evidence="1">The sequence shown here is derived from an EMBL/GenBank/DDBJ whole genome shotgun (WGS) entry which is preliminary data.</text>
</comment>
<keyword evidence="2" id="KW-1185">Reference proteome</keyword>
<dbReference type="EMBL" id="MQWA01000001">
    <property type="protein sequence ID" value="PQJ29892.1"/>
    <property type="molecule type" value="Genomic_DNA"/>
</dbReference>
<reference evidence="1 2" key="1">
    <citation type="submission" date="2016-12" db="EMBL/GenBank/DDBJ databases">
        <title>Study of bacterial adaptation to deep sea.</title>
        <authorList>
            <person name="Song J."/>
            <person name="Yoshizawa S."/>
            <person name="Kogure K."/>
        </authorList>
    </citation>
    <scope>NUCLEOTIDE SEQUENCE [LARGE SCALE GENOMIC DNA]</scope>
    <source>
        <strain evidence="1 2">SAORIC-165</strain>
    </source>
</reference>
<evidence type="ECO:0008006" key="3">
    <source>
        <dbReference type="Google" id="ProtNLM"/>
    </source>
</evidence>
<evidence type="ECO:0000313" key="1">
    <source>
        <dbReference type="EMBL" id="PQJ29892.1"/>
    </source>
</evidence>
<dbReference type="AlphaFoldDB" id="A0A2S7U6F4"/>
<protein>
    <recommendedName>
        <fullName evidence="3">DUF2851 domain-containing protein</fullName>
    </recommendedName>
</protein>
<dbReference type="RefSeq" id="WP_105044406.1">
    <property type="nucleotide sequence ID" value="NZ_MQWA01000001.1"/>
</dbReference>
<dbReference type="Pfam" id="PF11013">
    <property type="entry name" value="DUF2851"/>
    <property type="match status" value="1"/>
</dbReference>
<evidence type="ECO:0000313" key="2">
    <source>
        <dbReference type="Proteomes" id="UP000239907"/>
    </source>
</evidence>
<accession>A0A2S7U6F4</accession>
<proteinExistence type="predicted"/>
<sequence length="454" mass="52405">MLSYSQLLQDVYGNRLAEDPPLDLPDEMALQAIWFNGLFGRTFTTTDGRSVVVRQFGFWNRTAGPDFLHSAVEIDGETHSGPLELDTNASDWETHGHDINPAFNDVILHVIFRDADARHFTRSENHTDIPKVVIPDALVKEALQQARHTSATASIGRCYKPLEHMSAGAVEQVMLAAAKHRCALKAKRHQLVREAHGKDQALWIALAETLGYRPNKQAMSQLAQRMPIHYLRQHTELAYPLLFGIAGFLHPDIHEQAPLDSQQWLEDLWKTWWKHRGEHELSDERSIQWTRTGIRPINHPQRRLAALGYIAQHWPSFRKLSSQTDSLINWLERLHDPFWSHHYTLTSKRSEKQLALMGKDRIRDLLINHLLPLRIIQNDATAWNHYLQLPAPAISESINRVSTRLFGQRHDKKDFFKKAWQHQALLQIYQDFCLEDTSDCDVCPFPEQLKQLSV</sequence>